<gene>
    <name evidence="1" type="ORF">FC70_GL001744</name>
</gene>
<comment type="caution">
    <text evidence="1">The sequence shown here is derived from an EMBL/GenBank/DDBJ whole genome shotgun (WGS) entry which is preliminary data.</text>
</comment>
<dbReference type="Proteomes" id="UP000051697">
    <property type="component" value="Unassembled WGS sequence"/>
</dbReference>
<organism evidence="1 2">
    <name type="scientific">Paucilactobacillus oligofermentans DSM 15707 = LMG 22743</name>
    <dbReference type="NCBI Taxonomy" id="1423778"/>
    <lineage>
        <taxon>Bacteria</taxon>
        <taxon>Bacillati</taxon>
        <taxon>Bacillota</taxon>
        <taxon>Bacilli</taxon>
        <taxon>Lactobacillales</taxon>
        <taxon>Lactobacillaceae</taxon>
        <taxon>Paucilactobacillus</taxon>
    </lineage>
</organism>
<keyword evidence="2" id="KW-1185">Reference proteome</keyword>
<evidence type="ECO:0000313" key="1">
    <source>
        <dbReference type="EMBL" id="KRL54941.1"/>
    </source>
</evidence>
<accession>A0A0R1RD08</accession>
<dbReference type="EMBL" id="AZFE01000032">
    <property type="protein sequence ID" value="KRL54941.1"/>
    <property type="molecule type" value="Genomic_DNA"/>
</dbReference>
<dbReference type="PATRIC" id="fig|1423778.4.peg.1783"/>
<sequence length="90" mass="10581">MLNRQAYLWLNKQFANLSIIVNELVVQWNIHGVVGVPDYTDTTRITLWLPQKLALNDDFKNNINSNWQIIESKLNDCLLFFNNLFQKGEN</sequence>
<proteinExistence type="predicted"/>
<name>A0A0R1RD08_9LACO</name>
<dbReference type="STRING" id="1423778.FC70_GL001744"/>
<evidence type="ECO:0000313" key="2">
    <source>
        <dbReference type="Proteomes" id="UP000051697"/>
    </source>
</evidence>
<reference evidence="1 2" key="1">
    <citation type="journal article" date="2015" name="Genome Announc.">
        <title>Expanding the biotechnology potential of lactobacilli through comparative genomics of 213 strains and associated genera.</title>
        <authorList>
            <person name="Sun Z."/>
            <person name="Harris H.M."/>
            <person name="McCann A."/>
            <person name="Guo C."/>
            <person name="Argimon S."/>
            <person name="Zhang W."/>
            <person name="Yang X."/>
            <person name="Jeffery I.B."/>
            <person name="Cooney J.C."/>
            <person name="Kagawa T.F."/>
            <person name="Liu W."/>
            <person name="Song Y."/>
            <person name="Salvetti E."/>
            <person name="Wrobel A."/>
            <person name="Rasinkangas P."/>
            <person name="Parkhill J."/>
            <person name="Rea M.C."/>
            <person name="O'Sullivan O."/>
            <person name="Ritari J."/>
            <person name="Douillard F.P."/>
            <person name="Paul Ross R."/>
            <person name="Yang R."/>
            <person name="Briner A.E."/>
            <person name="Felis G.E."/>
            <person name="de Vos W.M."/>
            <person name="Barrangou R."/>
            <person name="Klaenhammer T.R."/>
            <person name="Caufield P.W."/>
            <person name="Cui Y."/>
            <person name="Zhang H."/>
            <person name="O'Toole P.W."/>
        </authorList>
    </citation>
    <scope>NUCLEOTIDE SEQUENCE [LARGE SCALE GENOMIC DNA]</scope>
    <source>
        <strain evidence="1 2">DSM 15707</strain>
    </source>
</reference>
<dbReference type="AlphaFoldDB" id="A0A0R1RD08"/>
<protein>
    <submittedName>
        <fullName evidence="1">Uncharacterized protein</fullName>
    </submittedName>
</protein>